<reference evidence="4 5" key="1">
    <citation type="submission" date="2020-08" db="EMBL/GenBank/DDBJ databases">
        <title>Genomic Encyclopedia of Type Strains, Phase III (KMG-III): the genomes of soil and plant-associated and newly described type strains.</title>
        <authorList>
            <person name="Whitman W."/>
        </authorList>
    </citation>
    <scope>NUCLEOTIDE SEQUENCE [LARGE SCALE GENOMIC DNA]</scope>
    <source>
        <strain evidence="4 5">CECT 8803</strain>
    </source>
</reference>
<gene>
    <name evidence="4" type="ORF">FHR98_001987</name>
</gene>
<keyword evidence="2" id="KW-0809">Transit peptide</keyword>
<dbReference type="Pfam" id="PF07542">
    <property type="entry name" value="ATP12"/>
    <property type="match status" value="1"/>
</dbReference>
<comment type="similarity">
    <text evidence="1">Belongs to the ATP12 family.</text>
</comment>
<evidence type="ECO:0000313" key="5">
    <source>
        <dbReference type="Proteomes" id="UP000581135"/>
    </source>
</evidence>
<evidence type="ECO:0000256" key="2">
    <source>
        <dbReference type="ARBA" id="ARBA00022946"/>
    </source>
</evidence>
<dbReference type="Proteomes" id="UP000581135">
    <property type="component" value="Unassembled WGS sequence"/>
</dbReference>
<keyword evidence="3" id="KW-0143">Chaperone</keyword>
<dbReference type="PANTHER" id="PTHR21013:SF10">
    <property type="entry name" value="ATP SYNTHASE MITOCHONDRIAL F1 COMPLEX ASSEMBLY FACTOR 2"/>
    <property type="match status" value="1"/>
</dbReference>
<dbReference type="Gene3D" id="3.30.2180.10">
    <property type="entry name" value="ATP12-like"/>
    <property type="match status" value="1"/>
</dbReference>
<dbReference type="InterPro" id="IPR023335">
    <property type="entry name" value="ATP12_ortho_dom_sf"/>
</dbReference>
<dbReference type="InterPro" id="IPR011419">
    <property type="entry name" value="ATP12_ATP_synth-F1-assembly"/>
</dbReference>
<dbReference type="GO" id="GO:0043461">
    <property type="term" value="P:proton-transporting ATP synthase complex assembly"/>
    <property type="evidence" value="ECO:0007669"/>
    <property type="project" value="InterPro"/>
</dbReference>
<evidence type="ECO:0000256" key="1">
    <source>
        <dbReference type="ARBA" id="ARBA00008231"/>
    </source>
</evidence>
<evidence type="ECO:0000256" key="3">
    <source>
        <dbReference type="ARBA" id="ARBA00023186"/>
    </source>
</evidence>
<comment type="caution">
    <text evidence="4">The sequence shown here is derived from an EMBL/GenBank/DDBJ whole genome shotgun (WGS) entry which is preliminary data.</text>
</comment>
<name>A0A839SSB6_9PROT</name>
<sequence length="200" mass="22178">MRAELRLPTFAMAQAIAEEWNRQTEKINVSDMPSMALACTALDRIAPNREEMEATLLSYGGNDLLCYWAEGPASLLERQRKEWQPILDWAAGDLGVELTVSVGVIHQPQPKEALQKISEILSALDDFRLAALSSIAAATNSLLVGLAMLKGRLGPDEAFSTAELDSLYQQEFWGADAEAERNRKALLKELQDIKNFIECI</sequence>
<organism evidence="4 5">
    <name type="scientific">Limibacillus halophilus</name>
    <dbReference type="NCBI Taxonomy" id="1579333"/>
    <lineage>
        <taxon>Bacteria</taxon>
        <taxon>Pseudomonadati</taxon>
        <taxon>Pseudomonadota</taxon>
        <taxon>Alphaproteobacteria</taxon>
        <taxon>Rhodospirillales</taxon>
        <taxon>Rhodovibrionaceae</taxon>
        <taxon>Limibacillus</taxon>
    </lineage>
</organism>
<dbReference type="PANTHER" id="PTHR21013">
    <property type="entry name" value="ATP SYNTHASE MITOCHONDRIAL F1 COMPLEX ASSEMBLY FACTOR 2/ATP12 PROTEIN, MITOCHONDRIAL PRECURSOR"/>
    <property type="match status" value="1"/>
</dbReference>
<protein>
    <submittedName>
        <fullName evidence="4">Chaperone required for assembly of F1-ATPase</fullName>
    </submittedName>
</protein>
<dbReference type="InterPro" id="IPR042272">
    <property type="entry name" value="ATP12_ATP_synth-F1-assembly_N"/>
</dbReference>
<proteinExistence type="inferred from homology"/>
<dbReference type="SUPFAM" id="SSF160909">
    <property type="entry name" value="ATP12-like"/>
    <property type="match status" value="1"/>
</dbReference>
<accession>A0A839SSB6</accession>
<dbReference type="Gene3D" id="1.10.3580.10">
    <property type="entry name" value="ATP12 ATPase"/>
    <property type="match status" value="1"/>
</dbReference>
<evidence type="ECO:0000313" key="4">
    <source>
        <dbReference type="EMBL" id="MBB3065691.1"/>
    </source>
</evidence>
<dbReference type="EMBL" id="JACHXA010000005">
    <property type="protein sequence ID" value="MBB3065691.1"/>
    <property type="molecule type" value="Genomic_DNA"/>
</dbReference>
<keyword evidence="5" id="KW-1185">Reference proteome</keyword>
<dbReference type="AlphaFoldDB" id="A0A839SSB6"/>